<feature type="compositionally biased region" description="Basic and acidic residues" evidence="5">
    <location>
        <begin position="1"/>
        <end position="13"/>
    </location>
</feature>
<feature type="compositionally biased region" description="Acidic residues" evidence="5">
    <location>
        <begin position="46"/>
        <end position="73"/>
    </location>
</feature>
<dbReference type="PANTHER" id="PTHR13793:SF150">
    <property type="entry name" value="PHD FINGER PROTEIN 14"/>
    <property type="match status" value="1"/>
</dbReference>
<dbReference type="InterPro" id="IPR050701">
    <property type="entry name" value="Histone_Mod_Regulator"/>
</dbReference>
<proteinExistence type="predicted"/>
<dbReference type="AlphaFoldDB" id="A0A7R9FQD0"/>
<evidence type="ECO:0000256" key="5">
    <source>
        <dbReference type="SAM" id="MobiDB-lite"/>
    </source>
</evidence>
<dbReference type="PANTHER" id="PTHR13793">
    <property type="entry name" value="PHD FINGER PROTEINS"/>
    <property type="match status" value="1"/>
</dbReference>
<dbReference type="Gene3D" id="2.30.30.1150">
    <property type="match status" value="1"/>
</dbReference>
<name>A0A7R9FQD0_9CRUS</name>
<dbReference type="Proteomes" id="UP000677054">
    <property type="component" value="Unassembled WGS sequence"/>
</dbReference>
<reference evidence="7" key="1">
    <citation type="submission" date="2020-11" db="EMBL/GenBank/DDBJ databases">
        <authorList>
            <person name="Tran Van P."/>
        </authorList>
    </citation>
    <scope>NUCLEOTIDE SEQUENCE</scope>
</reference>
<feature type="domain" description="PHD-type" evidence="6">
    <location>
        <begin position="131"/>
        <end position="255"/>
    </location>
</feature>
<protein>
    <recommendedName>
        <fullName evidence="6">PHD-type domain-containing protein</fullName>
    </recommendedName>
</protein>
<evidence type="ECO:0000256" key="4">
    <source>
        <dbReference type="SAM" id="Coils"/>
    </source>
</evidence>
<feature type="region of interest" description="Disordered" evidence="5">
    <location>
        <begin position="1"/>
        <end position="77"/>
    </location>
</feature>
<dbReference type="SUPFAM" id="SSF57903">
    <property type="entry name" value="FYVE/PHD zinc finger"/>
    <property type="match status" value="1"/>
</dbReference>
<keyword evidence="8" id="KW-1185">Reference proteome</keyword>
<evidence type="ECO:0000256" key="1">
    <source>
        <dbReference type="ARBA" id="ARBA00022723"/>
    </source>
</evidence>
<feature type="compositionally biased region" description="Acidic residues" evidence="5">
    <location>
        <begin position="30"/>
        <end position="39"/>
    </location>
</feature>
<dbReference type="InterPro" id="IPR013083">
    <property type="entry name" value="Znf_RING/FYVE/PHD"/>
</dbReference>
<dbReference type="SMART" id="SM00249">
    <property type="entry name" value="PHD"/>
    <property type="match status" value="3"/>
</dbReference>
<keyword evidence="1" id="KW-0479">Metal-binding</keyword>
<feature type="coiled-coil region" evidence="4">
    <location>
        <begin position="394"/>
        <end position="428"/>
    </location>
</feature>
<dbReference type="GO" id="GO:0008270">
    <property type="term" value="F:zinc ion binding"/>
    <property type="evidence" value="ECO:0007669"/>
    <property type="project" value="UniProtKB-KW"/>
</dbReference>
<evidence type="ECO:0000313" key="8">
    <source>
        <dbReference type="Proteomes" id="UP000677054"/>
    </source>
</evidence>
<feature type="region of interest" description="Disordered" evidence="5">
    <location>
        <begin position="467"/>
        <end position="501"/>
    </location>
</feature>
<dbReference type="InterPro" id="IPR011011">
    <property type="entry name" value="Znf_FYVE_PHD"/>
</dbReference>
<dbReference type="EMBL" id="LR902840">
    <property type="protein sequence ID" value="CAD7251159.1"/>
    <property type="molecule type" value="Genomic_DNA"/>
</dbReference>
<dbReference type="Pfam" id="PF00628">
    <property type="entry name" value="PHD"/>
    <property type="match status" value="1"/>
</dbReference>
<accession>A0A7R9FQD0</accession>
<evidence type="ECO:0000256" key="2">
    <source>
        <dbReference type="ARBA" id="ARBA00022771"/>
    </source>
</evidence>
<dbReference type="PROSITE" id="PS51805">
    <property type="entry name" value="EPHD"/>
    <property type="match status" value="1"/>
</dbReference>
<evidence type="ECO:0000313" key="7">
    <source>
        <dbReference type="EMBL" id="CAD7251159.1"/>
    </source>
</evidence>
<keyword evidence="3" id="KW-0862">Zinc</keyword>
<dbReference type="Gene3D" id="3.30.40.10">
    <property type="entry name" value="Zinc/RING finger domain, C3HC4 (zinc finger)"/>
    <property type="match status" value="1"/>
</dbReference>
<dbReference type="Pfam" id="PF13832">
    <property type="entry name" value="zf-HC5HC2H_2"/>
    <property type="match status" value="1"/>
</dbReference>
<dbReference type="InterPro" id="IPR001965">
    <property type="entry name" value="Znf_PHD"/>
</dbReference>
<dbReference type="GO" id="GO:0006357">
    <property type="term" value="P:regulation of transcription by RNA polymerase II"/>
    <property type="evidence" value="ECO:0007669"/>
    <property type="project" value="TreeGrafter"/>
</dbReference>
<keyword evidence="4" id="KW-0175">Coiled coil</keyword>
<organism evidence="7">
    <name type="scientific">Darwinula stevensoni</name>
    <dbReference type="NCBI Taxonomy" id="69355"/>
    <lineage>
        <taxon>Eukaryota</taxon>
        <taxon>Metazoa</taxon>
        <taxon>Ecdysozoa</taxon>
        <taxon>Arthropoda</taxon>
        <taxon>Crustacea</taxon>
        <taxon>Oligostraca</taxon>
        <taxon>Ostracoda</taxon>
        <taxon>Podocopa</taxon>
        <taxon>Podocopida</taxon>
        <taxon>Darwinulocopina</taxon>
        <taxon>Darwinuloidea</taxon>
        <taxon>Darwinulidae</taxon>
        <taxon>Darwinula</taxon>
    </lineage>
</organism>
<dbReference type="EMBL" id="CAJPEV010003323">
    <property type="protein sequence ID" value="CAG0899510.1"/>
    <property type="molecule type" value="Genomic_DNA"/>
</dbReference>
<evidence type="ECO:0000259" key="6">
    <source>
        <dbReference type="PROSITE" id="PS51805"/>
    </source>
</evidence>
<dbReference type="InterPro" id="IPR034732">
    <property type="entry name" value="EPHD"/>
</dbReference>
<dbReference type="InterPro" id="IPR019787">
    <property type="entry name" value="Znf_PHD-finger"/>
</dbReference>
<sequence>MSMTTEAERDPQKRRVKPTAESLIGLEILAMEEDSDDDSDFKIEGGEEEEEDDDVATESEESSSASDQDDDNVMENACEKPGLTVGDILEKAEALISNSLAKGRDQEMKEMPAKLICCVCLGDATSLSDEIIECDGCGVSVHEGGIFKETDVGKWVHLVCALFVPGVAFGDPERLAYVTLFEINYGLWGAKPCCICSDTQMSRTGVCIGCDAGLCKTHFHVTCAQREGLLHYPHDHGMTAGEQADLYYAHCRLHSDRNYIRMKKGNWMALEAQIKRRLEERKSKVEVGLIGPELDQGRLIRKLRRHRMKYEASKENRSRPQVLPHKLGPRAITTSASAVRRFRQKAELMGIPMASVEASQEQMQSLGDVHRKWHIPPAFTVEFVAYYLDRNRRLMELKKTVSKLASMNESLQKEERSLRKIFEEVSEKHSKVQEHDRLVEEAQGLQAALCHLSGREFPLPQFLSKSKQETGSSLSPDSLKDSKKSNKKSRERKSIFDPLPPKDVGPGLKLLTCHVCKSTKDQHFLVTCDTCHSHYHIGCLDPPLTRMPKKTRLYGW</sequence>
<dbReference type="OrthoDB" id="336088at2759"/>
<evidence type="ECO:0000256" key="3">
    <source>
        <dbReference type="ARBA" id="ARBA00022833"/>
    </source>
</evidence>
<keyword evidence="2" id="KW-0863">Zinc-finger</keyword>
<gene>
    <name evidence="7" type="ORF">DSTB1V02_LOCUS10926</name>
</gene>